<evidence type="ECO:0000256" key="1">
    <source>
        <dbReference type="ARBA" id="ARBA00008136"/>
    </source>
</evidence>
<dbReference type="GO" id="GO:0106300">
    <property type="term" value="P:protein-DNA covalent cross-linking repair"/>
    <property type="evidence" value="ECO:0007669"/>
    <property type="project" value="InterPro"/>
</dbReference>
<name>A0A430F8N1_9BIFI</name>
<keyword evidence="7" id="KW-0456">Lyase</keyword>
<accession>A0A430F8N1</accession>
<dbReference type="EMBL" id="QXGI01000002">
    <property type="protein sequence ID" value="RSX49179.1"/>
    <property type="molecule type" value="Genomic_DNA"/>
</dbReference>
<feature type="region of interest" description="Disordered" evidence="9">
    <location>
        <begin position="119"/>
        <end position="157"/>
    </location>
</feature>
<dbReference type="Pfam" id="PF02586">
    <property type="entry name" value="SRAP"/>
    <property type="match status" value="1"/>
</dbReference>
<dbReference type="Gene3D" id="3.90.1680.10">
    <property type="entry name" value="SOS response associated peptidase-like"/>
    <property type="match status" value="1"/>
</dbReference>
<dbReference type="GO" id="GO:0003697">
    <property type="term" value="F:single-stranded DNA binding"/>
    <property type="evidence" value="ECO:0007669"/>
    <property type="project" value="InterPro"/>
</dbReference>
<dbReference type="GO" id="GO:0008233">
    <property type="term" value="F:peptidase activity"/>
    <property type="evidence" value="ECO:0007669"/>
    <property type="project" value="UniProtKB-KW"/>
</dbReference>
<comment type="caution">
    <text evidence="10">The sequence shown here is derived from an EMBL/GenBank/DDBJ whole genome shotgun (WGS) entry which is preliminary data.</text>
</comment>
<keyword evidence="3" id="KW-0227">DNA damage</keyword>
<keyword evidence="11" id="KW-1185">Reference proteome</keyword>
<keyword evidence="6" id="KW-0238">DNA-binding</keyword>
<dbReference type="Proteomes" id="UP000288052">
    <property type="component" value="Unassembled WGS sequence"/>
</dbReference>
<dbReference type="PANTHER" id="PTHR13604:SF0">
    <property type="entry name" value="ABASIC SITE PROCESSING PROTEIN HMCES"/>
    <property type="match status" value="1"/>
</dbReference>
<evidence type="ECO:0000313" key="10">
    <source>
        <dbReference type="EMBL" id="RSX49179.1"/>
    </source>
</evidence>
<evidence type="ECO:0000256" key="7">
    <source>
        <dbReference type="ARBA" id="ARBA00023239"/>
    </source>
</evidence>
<evidence type="ECO:0000256" key="2">
    <source>
        <dbReference type="ARBA" id="ARBA00022670"/>
    </source>
</evidence>
<keyword evidence="2 8" id="KW-0645">Protease</keyword>
<dbReference type="GO" id="GO:0016829">
    <property type="term" value="F:lyase activity"/>
    <property type="evidence" value="ECO:0007669"/>
    <property type="project" value="UniProtKB-KW"/>
</dbReference>
<dbReference type="EC" id="3.4.-.-" evidence="8"/>
<dbReference type="AlphaFoldDB" id="A0A430F8N1"/>
<feature type="compositionally biased region" description="Basic and acidic residues" evidence="9">
    <location>
        <begin position="140"/>
        <end position="157"/>
    </location>
</feature>
<protein>
    <recommendedName>
        <fullName evidence="8">Abasic site processing protein</fullName>
        <ecNumber evidence="8">3.4.-.-</ecNumber>
    </recommendedName>
</protein>
<comment type="similarity">
    <text evidence="1 8">Belongs to the SOS response-associated peptidase family.</text>
</comment>
<dbReference type="InterPro" id="IPR003738">
    <property type="entry name" value="SRAP"/>
</dbReference>
<keyword evidence="5" id="KW-0190">Covalent protein-DNA linkage</keyword>
<gene>
    <name evidence="10" type="ORF">D2E22_0599</name>
</gene>
<dbReference type="GO" id="GO:0006508">
    <property type="term" value="P:proteolysis"/>
    <property type="evidence" value="ECO:0007669"/>
    <property type="project" value="UniProtKB-KW"/>
</dbReference>
<evidence type="ECO:0000256" key="6">
    <source>
        <dbReference type="ARBA" id="ARBA00023125"/>
    </source>
</evidence>
<evidence type="ECO:0000313" key="11">
    <source>
        <dbReference type="Proteomes" id="UP000288052"/>
    </source>
</evidence>
<proteinExistence type="inferred from homology"/>
<evidence type="ECO:0000256" key="4">
    <source>
        <dbReference type="ARBA" id="ARBA00022801"/>
    </source>
</evidence>
<evidence type="ECO:0000256" key="8">
    <source>
        <dbReference type="RuleBase" id="RU364100"/>
    </source>
</evidence>
<evidence type="ECO:0000256" key="9">
    <source>
        <dbReference type="SAM" id="MobiDB-lite"/>
    </source>
</evidence>
<dbReference type="PANTHER" id="PTHR13604">
    <property type="entry name" value="DC12-RELATED"/>
    <property type="match status" value="1"/>
</dbReference>
<evidence type="ECO:0000256" key="3">
    <source>
        <dbReference type="ARBA" id="ARBA00022763"/>
    </source>
</evidence>
<feature type="compositionally biased region" description="Basic and acidic residues" evidence="9">
    <location>
        <begin position="119"/>
        <end position="128"/>
    </location>
</feature>
<dbReference type="SUPFAM" id="SSF143081">
    <property type="entry name" value="BB1717-like"/>
    <property type="match status" value="1"/>
</dbReference>
<evidence type="ECO:0000256" key="5">
    <source>
        <dbReference type="ARBA" id="ARBA00023124"/>
    </source>
</evidence>
<dbReference type="InterPro" id="IPR036590">
    <property type="entry name" value="SRAP-like"/>
</dbReference>
<keyword evidence="4 8" id="KW-0378">Hydrolase</keyword>
<sequence length="337" mass="37753">MYQVYAQPYQAARTGRVGRDHTPKPLRVRDAYAAFAYGTCCDRCRCGGYAWRSQRPAQAIVRGELRAAETFASRAGDSRNVTLSGDGSAGRAVGMYGEGMCAHYLGLSDEEVDRLVEQLSGERPERPESSPAEAAAPQYEQRELDYPQSERRSSVSLREERERRWIDVYPKTVSPVIVPTFDTAAGVGELTPGALERAELSWGYRTQWNPQPIFNTRIESADKPIWRASMEHDRCVIACRRFYEFSGTETRVSGRTGRVVKQQYAFTVPGMPIMFIGGIRRGDEYSMITTHANAAMAPVHPRMPLILHPTELTTWLGPRYMRLADRSAVPLAAHEVG</sequence>
<organism evidence="10 11">
    <name type="scientific">Bifidobacterium castoris</name>
    <dbReference type="NCBI Taxonomy" id="2306972"/>
    <lineage>
        <taxon>Bacteria</taxon>
        <taxon>Bacillati</taxon>
        <taxon>Actinomycetota</taxon>
        <taxon>Actinomycetes</taxon>
        <taxon>Bifidobacteriales</taxon>
        <taxon>Bifidobacteriaceae</taxon>
        <taxon>Bifidobacterium</taxon>
    </lineage>
</organism>
<reference evidence="10 11" key="1">
    <citation type="submission" date="2018-09" db="EMBL/GenBank/DDBJ databases">
        <title>Characterization of the phylogenetic diversity of five novel species belonging to the genus Bifidobacterium.</title>
        <authorList>
            <person name="Lugli G.A."/>
            <person name="Duranti S."/>
            <person name="Milani C."/>
        </authorList>
    </citation>
    <scope>NUCLEOTIDE SEQUENCE [LARGE SCALE GENOMIC DNA]</scope>
    <source>
        <strain evidence="10 11">2020B</strain>
    </source>
</reference>